<comment type="caution">
    <text evidence="2">The sequence shown here is derived from an EMBL/GenBank/DDBJ whole genome shotgun (WGS) entry which is preliminary data.</text>
</comment>
<protein>
    <recommendedName>
        <fullName evidence="1">UPF0311 protein ACFSX5_05300</fullName>
    </recommendedName>
</protein>
<gene>
    <name evidence="2" type="ORF">ACFSX5_05300</name>
</gene>
<proteinExistence type="inferred from homology"/>
<evidence type="ECO:0000313" key="2">
    <source>
        <dbReference type="EMBL" id="MFD2647212.1"/>
    </source>
</evidence>
<name>A0ABW5QHP8_9HYPH</name>
<dbReference type="EMBL" id="JBHUNP010000001">
    <property type="protein sequence ID" value="MFD2647212.1"/>
    <property type="molecule type" value="Genomic_DNA"/>
</dbReference>
<evidence type="ECO:0000313" key="3">
    <source>
        <dbReference type="Proteomes" id="UP001597521"/>
    </source>
</evidence>
<keyword evidence="3" id="KW-1185">Reference proteome</keyword>
<dbReference type="RefSeq" id="WP_386832246.1">
    <property type="nucleotide sequence ID" value="NZ_JBHUNP010000001.1"/>
</dbReference>
<organism evidence="2 3">
    <name type="scientific">Devosia albogilva</name>
    <dbReference type="NCBI Taxonomy" id="429726"/>
    <lineage>
        <taxon>Bacteria</taxon>
        <taxon>Pseudomonadati</taxon>
        <taxon>Pseudomonadota</taxon>
        <taxon>Alphaproteobacteria</taxon>
        <taxon>Hyphomicrobiales</taxon>
        <taxon>Devosiaceae</taxon>
        <taxon>Devosia</taxon>
    </lineage>
</organism>
<evidence type="ECO:0000256" key="1">
    <source>
        <dbReference type="HAMAP-Rule" id="MF_00775"/>
    </source>
</evidence>
<sequence>MLELKVPGLHPFCTLEVEAGPVRTMGTGRLGQRRIVPIVGGMVSGPRLNGRILSGGADWMTTSHDGVALMDARYALETDDGAIVEVVDQGYRHGPEQVMKSLVAGEAVSPESYYMRSTLRLESGHAAYAFVNRLVFVGTGAKTPTGVQIAVYSVE</sequence>
<accession>A0ABW5QHP8</accession>
<comment type="similarity">
    <text evidence="1">Belongs to the UPF0311 family.</text>
</comment>
<dbReference type="Proteomes" id="UP001597521">
    <property type="component" value="Unassembled WGS sequence"/>
</dbReference>
<dbReference type="HAMAP" id="MF_00775">
    <property type="entry name" value="UPF0311"/>
    <property type="match status" value="1"/>
</dbReference>
<dbReference type="Gene3D" id="2.40.160.20">
    <property type="match status" value="1"/>
</dbReference>
<dbReference type="PANTHER" id="PTHR37315:SF1">
    <property type="entry name" value="UPF0311 PROTEIN BLR7842"/>
    <property type="match status" value="1"/>
</dbReference>
<dbReference type="InterPro" id="IPR020915">
    <property type="entry name" value="UPF0311"/>
</dbReference>
<dbReference type="Pfam" id="PF11578">
    <property type="entry name" value="DUF3237"/>
    <property type="match status" value="1"/>
</dbReference>
<reference evidence="3" key="1">
    <citation type="journal article" date="2019" name="Int. J. Syst. Evol. Microbiol.">
        <title>The Global Catalogue of Microorganisms (GCM) 10K type strain sequencing project: providing services to taxonomists for standard genome sequencing and annotation.</title>
        <authorList>
            <consortium name="The Broad Institute Genomics Platform"/>
            <consortium name="The Broad Institute Genome Sequencing Center for Infectious Disease"/>
            <person name="Wu L."/>
            <person name="Ma J."/>
        </authorList>
    </citation>
    <scope>NUCLEOTIDE SEQUENCE [LARGE SCALE GENOMIC DNA]</scope>
    <source>
        <strain evidence="3">CCM 7427</strain>
    </source>
</reference>
<dbReference type="PANTHER" id="PTHR37315">
    <property type="entry name" value="UPF0311 PROTEIN BLR7842"/>
    <property type="match status" value="1"/>
</dbReference>